<keyword evidence="1" id="KW-0472">Membrane</keyword>
<accession>A0AAP2Z793</accession>
<gene>
    <name evidence="2" type="ORF">OB919_07985</name>
</gene>
<evidence type="ECO:0000313" key="3">
    <source>
        <dbReference type="Proteomes" id="UP001321047"/>
    </source>
</evidence>
<name>A0AAP2Z793_9EURY</name>
<organism evidence="2 3">
    <name type="scientific">Natronosalvus hydrolyticus</name>
    <dbReference type="NCBI Taxonomy" id="2979988"/>
    <lineage>
        <taxon>Archaea</taxon>
        <taxon>Methanobacteriati</taxon>
        <taxon>Methanobacteriota</taxon>
        <taxon>Stenosarchaea group</taxon>
        <taxon>Halobacteria</taxon>
        <taxon>Halobacteriales</taxon>
        <taxon>Natrialbaceae</taxon>
        <taxon>Natronosalvus</taxon>
    </lineage>
</organism>
<comment type="caution">
    <text evidence="2">The sequence shown here is derived from an EMBL/GenBank/DDBJ whole genome shotgun (WGS) entry which is preliminary data.</text>
</comment>
<dbReference type="RefSeq" id="WP_342808182.1">
    <property type="nucleotide sequence ID" value="NZ_JAOPJZ010000004.1"/>
</dbReference>
<reference evidence="2 3" key="1">
    <citation type="submission" date="2022-09" db="EMBL/GenBank/DDBJ databases">
        <title>Enrichment on poylsaccharides allowed isolation of novel metabolic and taxonomic groups of Haloarchaea.</title>
        <authorList>
            <person name="Sorokin D.Y."/>
            <person name="Elcheninov A.G."/>
            <person name="Khizhniak T.V."/>
            <person name="Kolganova T.V."/>
            <person name="Kublanov I.V."/>
        </authorList>
    </citation>
    <scope>NUCLEOTIDE SEQUENCE [LARGE SCALE GENOMIC DNA]</scope>
    <source>
        <strain evidence="2 3">AArc-curdl1</strain>
    </source>
</reference>
<protein>
    <submittedName>
        <fullName evidence="2">Uncharacterized protein</fullName>
    </submittedName>
</protein>
<dbReference type="AlphaFoldDB" id="A0AAP2Z793"/>
<keyword evidence="1" id="KW-0812">Transmembrane</keyword>
<sequence>MQLRAGIVYIVLFLVITAGAYAVIATAEAPEVVIDEADADYQIEQGDDFTVGDLTYNVSELDGNAGTATLEHVNTEAVFDVTWAGASAADGDSWDAGDSVQLEEEGVEYYVYLYAPPEADEDEEDEPVPETVLFVEDFDEDEFTPIEREDGVYVTVDDDGDERVVHVSEVEEIDSFELELGDELRFFEAEQEGQVDGEIVEIDAESVTLEYVGEEVSTVSLEHNEVVLINGEEFGVHFPHPSYAYLTEDIESFEAQHAAVEEHHDRVHGLWWVIGLSIVTVILLTGLAFMPVRG</sequence>
<proteinExistence type="predicted"/>
<dbReference type="EMBL" id="JAOPJZ010000004">
    <property type="protein sequence ID" value="MCU4751921.1"/>
    <property type="molecule type" value="Genomic_DNA"/>
</dbReference>
<feature type="transmembrane region" description="Helical" evidence="1">
    <location>
        <begin position="270"/>
        <end position="290"/>
    </location>
</feature>
<evidence type="ECO:0000256" key="1">
    <source>
        <dbReference type="SAM" id="Phobius"/>
    </source>
</evidence>
<keyword evidence="3" id="KW-1185">Reference proteome</keyword>
<evidence type="ECO:0000313" key="2">
    <source>
        <dbReference type="EMBL" id="MCU4751921.1"/>
    </source>
</evidence>
<dbReference type="Proteomes" id="UP001321047">
    <property type="component" value="Unassembled WGS sequence"/>
</dbReference>
<keyword evidence="1" id="KW-1133">Transmembrane helix</keyword>